<organism evidence="4 5">
    <name type="scientific">Solitalea longa</name>
    <dbReference type="NCBI Taxonomy" id="2079460"/>
    <lineage>
        <taxon>Bacteria</taxon>
        <taxon>Pseudomonadati</taxon>
        <taxon>Bacteroidota</taxon>
        <taxon>Sphingobacteriia</taxon>
        <taxon>Sphingobacteriales</taxon>
        <taxon>Sphingobacteriaceae</taxon>
        <taxon>Solitalea</taxon>
    </lineage>
</organism>
<evidence type="ECO:0000259" key="3">
    <source>
        <dbReference type="SMART" id="SM00244"/>
    </source>
</evidence>
<gene>
    <name evidence="4" type="ORF">C3K47_08940</name>
</gene>
<comment type="caution">
    <text evidence="4">The sequence shown here is derived from an EMBL/GenBank/DDBJ whole genome shotgun (WGS) entry which is preliminary data.</text>
</comment>
<dbReference type="CDD" id="cd13438">
    <property type="entry name" value="SPFH_eoslipins_u2"/>
    <property type="match status" value="1"/>
</dbReference>
<comment type="similarity">
    <text evidence="2">Belongs to the band 7/mec-2 family.</text>
</comment>
<evidence type="ECO:0000256" key="1">
    <source>
        <dbReference type="ARBA" id="ARBA00004167"/>
    </source>
</evidence>
<dbReference type="EMBL" id="PQVF01000005">
    <property type="protein sequence ID" value="POY37171.1"/>
    <property type="molecule type" value="Genomic_DNA"/>
</dbReference>
<dbReference type="InterPro" id="IPR043202">
    <property type="entry name" value="Band-7_stomatin-like"/>
</dbReference>
<dbReference type="InterPro" id="IPR001107">
    <property type="entry name" value="Band_7"/>
</dbReference>
<keyword evidence="5" id="KW-1185">Reference proteome</keyword>
<feature type="domain" description="Band 7" evidence="3">
    <location>
        <begin position="5"/>
        <end position="174"/>
    </location>
</feature>
<dbReference type="SMART" id="SM00244">
    <property type="entry name" value="PHB"/>
    <property type="match status" value="1"/>
</dbReference>
<dbReference type="PANTHER" id="PTHR10264:SF19">
    <property type="entry name" value="AT06885P-RELATED"/>
    <property type="match status" value="1"/>
</dbReference>
<proteinExistence type="inferred from homology"/>
<dbReference type="Pfam" id="PF01145">
    <property type="entry name" value="Band_7"/>
    <property type="match status" value="1"/>
</dbReference>
<dbReference type="InterPro" id="IPR036013">
    <property type="entry name" value="Band_7/SPFH_dom_sf"/>
</dbReference>
<dbReference type="Gene3D" id="3.30.479.30">
    <property type="entry name" value="Band 7 domain"/>
    <property type="match status" value="1"/>
</dbReference>
<evidence type="ECO:0000256" key="2">
    <source>
        <dbReference type="ARBA" id="ARBA00008164"/>
    </source>
</evidence>
<name>A0A2S5A3M0_9SPHI</name>
<dbReference type="SUPFAM" id="SSF117892">
    <property type="entry name" value="Band 7/SPFH domain"/>
    <property type="match status" value="1"/>
</dbReference>
<dbReference type="PANTHER" id="PTHR10264">
    <property type="entry name" value="BAND 7 PROTEIN-RELATED"/>
    <property type="match status" value="1"/>
</dbReference>
<comment type="subcellular location">
    <subcellularLocation>
        <location evidence="1">Membrane</location>
        <topology evidence="1">Single-pass membrane protein</topology>
    </subcellularLocation>
</comment>
<evidence type="ECO:0000313" key="5">
    <source>
        <dbReference type="Proteomes" id="UP000236893"/>
    </source>
</evidence>
<dbReference type="AlphaFoldDB" id="A0A2S5A3M0"/>
<dbReference type="OrthoDB" id="1150820at2"/>
<dbReference type="Proteomes" id="UP000236893">
    <property type="component" value="Unassembled WGS sequence"/>
</dbReference>
<sequence>MLFFKKEYNVKPNQLGFLYRENVLEKVLNSGVHYIYDRKDKTELICLPTCSRMVQLINQEVLTKDNISLRLSVIMHYVISDGELFLSQFELNKTILAILSEAEQRIYSTVQIHFRNLISRIESEELNEKRGDLNALNIEELNKEIESLGITIQKIMVKDICFPKNIQDLFAKQLEAKIRAKADLENARTSVATARTLKNASELMKGDENIKFFQYLEAITKIASKGNHTFMIGELQHFLNK</sequence>
<protein>
    <recommendedName>
        <fullName evidence="3">Band 7 domain-containing protein</fullName>
    </recommendedName>
</protein>
<accession>A0A2S5A3M0</accession>
<dbReference type="RefSeq" id="WP_103788781.1">
    <property type="nucleotide sequence ID" value="NZ_PQVF01000005.1"/>
</dbReference>
<evidence type="ECO:0000313" key="4">
    <source>
        <dbReference type="EMBL" id="POY37171.1"/>
    </source>
</evidence>
<dbReference type="GO" id="GO:0005886">
    <property type="term" value="C:plasma membrane"/>
    <property type="evidence" value="ECO:0007669"/>
    <property type="project" value="InterPro"/>
</dbReference>
<reference evidence="4 5" key="1">
    <citation type="submission" date="2018-01" db="EMBL/GenBank/DDBJ databases">
        <authorList>
            <person name="Gaut B.S."/>
            <person name="Morton B.R."/>
            <person name="Clegg M.T."/>
            <person name="Duvall M.R."/>
        </authorList>
    </citation>
    <scope>NUCLEOTIDE SEQUENCE [LARGE SCALE GENOMIC DNA]</scope>
    <source>
        <strain evidence="4 5">HR-AV</strain>
    </source>
</reference>